<dbReference type="Gene3D" id="3.30.2320.10">
    <property type="entry name" value="hypothetical protein PF0899 domain"/>
    <property type="match status" value="1"/>
</dbReference>
<sequence length="383" mass="41818">MNNIKALKEKRNELLSKADSMLNVAEKETRSLTDDETSKFSSVETEIRSLDEKIVEIEDRQFDDKKIDKTTEERNMEDTSLEVRGLEQYLRRKDGEEVRSLSVTADGGAVIPENVEGTIVLKMEETSPVFEKARKFASESGTLKIAKETSNTVAGFVGEGNNVKEGNISFDEVKLTQKRVGAAISLSNQLINDSAVNIVDYAISLLARRTGKAVEQSILVGKGGEEFSGITDDKEIVRVDVDGAVTQDTLLDLYNQVHPAFLDGAGYIVSRKFFNQIAKLKDGNGHFFLQNGVVNGKLSYTLFGAEVTVTDALPDETPAIFGSVEQAYGVLIKQGFGLQHVTGDTTQALRGSQLLVLDGYMDGAVYNPQALSILNSTVTEDVA</sequence>
<comment type="caution">
    <text evidence="4">The sequence shown here is derived from an EMBL/GenBank/DDBJ whole genome shotgun (WGS) entry which is preliminary data.</text>
</comment>
<organism evidence="4 5">
    <name type="scientific">Staphylococcus equorum</name>
    <dbReference type="NCBI Taxonomy" id="246432"/>
    <lineage>
        <taxon>Bacteria</taxon>
        <taxon>Bacillati</taxon>
        <taxon>Bacillota</taxon>
        <taxon>Bacilli</taxon>
        <taxon>Bacillales</taxon>
        <taxon>Staphylococcaceae</taxon>
        <taxon>Staphylococcus</taxon>
    </lineage>
</organism>
<keyword evidence="2" id="KW-0175">Coiled coil</keyword>
<evidence type="ECO:0000313" key="5">
    <source>
        <dbReference type="Proteomes" id="UP001152302"/>
    </source>
</evidence>
<name>A0A9X4LCM3_9STAP</name>
<gene>
    <name evidence="4" type="ORF">M4L21_13380</name>
</gene>
<dbReference type="EMBL" id="JAMBPX010000011">
    <property type="protein sequence ID" value="MDG0860319.1"/>
    <property type="molecule type" value="Genomic_DNA"/>
</dbReference>
<evidence type="ECO:0000256" key="2">
    <source>
        <dbReference type="SAM" id="Coils"/>
    </source>
</evidence>
<evidence type="ECO:0000313" key="4">
    <source>
        <dbReference type="EMBL" id="MDG0860319.1"/>
    </source>
</evidence>
<feature type="coiled-coil region" evidence="2">
    <location>
        <begin position="4"/>
        <end position="60"/>
    </location>
</feature>
<dbReference type="Proteomes" id="UP001152302">
    <property type="component" value="Unassembled WGS sequence"/>
</dbReference>
<accession>A0A9X4LCM3</accession>
<reference evidence="4" key="1">
    <citation type="submission" date="2022-05" db="EMBL/GenBank/DDBJ databases">
        <title>Comparative genomics of Staphylococcus equorum isolates.</title>
        <authorList>
            <person name="Luelf R.H."/>
        </authorList>
    </citation>
    <scope>NUCLEOTIDE SEQUENCE</scope>
    <source>
        <strain evidence="4">TMW 2.2343</strain>
    </source>
</reference>
<dbReference type="RefSeq" id="WP_277595838.1">
    <property type="nucleotide sequence ID" value="NZ_JAMBPX010000011.1"/>
</dbReference>
<dbReference type="InterPro" id="IPR054612">
    <property type="entry name" value="Phage_capsid-like_C"/>
</dbReference>
<dbReference type="InterPro" id="IPR024455">
    <property type="entry name" value="Phage_capsid"/>
</dbReference>
<dbReference type="Pfam" id="PF05065">
    <property type="entry name" value="Phage_capsid"/>
    <property type="match status" value="1"/>
</dbReference>
<dbReference type="NCBIfam" id="TIGR01554">
    <property type="entry name" value="major_cap_HK97"/>
    <property type="match status" value="1"/>
</dbReference>
<dbReference type="SUPFAM" id="SSF56563">
    <property type="entry name" value="Major capsid protein gp5"/>
    <property type="match status" value="1"/>
</dbReference>
<feature type="domain" description="Phage capsid-like C-terminal" evidence="3">
    <location>
        <begin position="107"/>
        <end position="374"/>
    </location>
</feature>
<evidence type="ECO:0000256" key="1">
    <source>
        <dbReference type="ARBA" id="ARBA00004328"/>
    </source>
</evidence>
<protein>
    <submittedName>
        <fullName evidence="4">Phage major capsid protein</fullName>
    </submittedName>
</protein>
<dbReference type="Gene3D" id="3.30.2400.10">
    <property type="entry name" value="Major capsid protein gp5"/>
    <property type="match status" value="1"/>
</dbReference>
<comment type="subcellular location">
    <subcellularLocation>
        <location evidence="1">Virion</location>
    </subcellularLocation>
</comment>
<evidence type="ECO:0000259" key="3">
    <source>
        <dbReference type="Pfam" id="PF05065"/>
    </source>
</evidence>
<dbReference type="AlphaFoldDB" id="A0A9X4LCM3"/>
<proteinExistence type="predicted"/>